<dbReference type="PRINTS" id="PR00171">
    <property type="entry name" value="SUGRTRNSPORT"/>
</dbReference>
<dbReference type="InterPro" id="IPR036259">
    <property type="entry name" value="MFS_trans_sf"/>
</dbReference>
<reference evidence="13" key="1">
    <citation type="submission" date="2025-08" db="UniProtKB">
        <authorList>
            <consortium name="RefSeq"/>
        </authorList>
    </citation>
    <scope>IDENTIFICATION</scope>
    <source>
        <tissue evidence="13">Entire body</tissue>
    </source>
</reference>
<evidence type="ECO:0000256" key="1">
    <source>
        <dbReference type="ARBA" id="ARBA00004651"/>
    </source>
</evidence>
<keyword evidence="4" id="KW-0762">Sugar transport</keyword>
<comment type="subcellular location">
    <subcellularLocation>
        <location evidence="1">Cell membrane</location>
        <topology evidence="1">Multi-pass membrane protein</topology>
    </subcellularLocation>
</comment>
<keyword evidence="5 10" id="KW-0812">Transmembrane</keyword>
<sequence>MEPMKLDDKKNKPNKNFLLATVISCNLGSFASGILLTWTSPVLPKLNNATNVDSNPLGEPINLIQESWIGSCLALGAIFGPLLAGFTADRIGRKNTLVYCAGLPFLISLLILAFAKTPFLYYVARFLGGFGIGNLYTALPMYFGEISEASIRGAVSSSMNVFICLGELYAYAVGPYVSIMLFCLSCAVFPLAFILTFFFFPDSPYYLLAKDKMRTAEKSLMRLRNRTKSGIQQELKMMQRNVEEEAVNRGSLRDIFKSKGLRKALLICLGLVSFQQFSGITVVQFYVTNIFEATGSSLSPDVSAIIVGIVQLLASFSTPILVDRLGRKLLFLMSAIGMVISEVPLGIYFYLKDGGTDVSTLGWLPVLSLVAYIITYNLGFGPLPWTVMGEVFPSNVKSTASMITASVCWALGFLVANLFPIIAEAMGKGGTFWLFSGFCVLAAIFTALFLVETKGKSLQEIQKELNK</sequence>
<evidence type="ECO:0000256" key="9">
    <source>
        <dbReference type="RuleBase" id="RU003346"/>
    </source>
</evidence>
<dbReference type="GO" id="GO:0005886">
    <property type="term" value="C:plasma membrane"/>
    <property type="evidence" value="ECO:0007669"/>
    <property type="project" value="UniProtKB-SubCell"/>
</dbReference>
<dbReference type="PROSITE" id="PS00217">
    <property type="entry name" value="SUGAR_TRANSPORT_2"/>
    <property type="match status" value="1"/>
</dbReference>
<dbReference type="InterPro" id="IPR005829">
    <property type="entry name" value="Sugar_transporter_CS"/>
</dbReference>
<dbReference type="CDD" id="cd17358">
    <property type="entry name" value="MFS_GLUT6_8_Class3_like"/>
    <property type="match status" value="1"/>
</dbReference>
<keyword evidence="6 10" id="KW-1133">Transmembrane helix</keyword>
<dbReference type="PROSITE" id="PS00216">
    <property type="entry name" value="SUGAR_TRANSPORT_1"/>
    <property type="match status" value="1"/>
</dbReference>
<feature type="transmembrane region" description="Helical" evidence="10">
    <location>
        <begin position="151"/>
        <end position="172"/>
    </location>
</feature>
<evidence type="ECO:0000256" key="8">
    <source>
        <dbReference type="ARBA" id="ARBA00023180"/>
    </source>
</evidence>
<evidence type="ECO:0000313" key="13">
    <source>
        <dbReference type="RefSeq" id="XP_018333082.1"/>
    </source>
</evidence>
<accession>A0A1W4XJX7</accession>
<feature type="domain" description="Major facilitator superfamily (MFS) profile" evidence="11">
    <location>
        <begin position="17"/>
        <end position="454"/>
    </location>
</feature>
<dbReference type="STRING" id="224129.A0A1W4XJX7"/>
<dbReference type="NCBIfam" id="TIGR00879">
    <property type="entry name" value="SP"/>
    <property type="match status" value="1"/>
</dbReference>
<feature type="transmembrane region" description="Helical" evidence="10">
    <location>
        <begin position="431"/>
        <end position="451"/>
    </location>
</feature>
<name>A0A1W4XJX7_AGRPL</name>
<evidence type="ECO:0000256" key="5">
    <source>
        <dbReference type="ARBA" id="ARBA00022692"/>
    </source>
</evidence>
<dbReference type="InterPro" id="IPR003663">
    <property type="entry name" value="Sugar/inositol_transpt"/>
</dbReference>
<protein>
    <submittedName>
        <fullName evidence="13">Facilitated trehalose transporter Tret1-like isoform X1</fullName>
    </submittedName>
</protein>
<dbReference type="AlphaFoldDB" id="A0A1W4XJX7"/>
<keyword evidence="3" id="KW-1003">Cell membrane</keyword>
<dbReference type="FunCoup" id="A0A1W4XJX7">
    <property type="interactions" value="12"/>
</dbReference>
<dbReference type="PROSITE" id="PS50850">
    <property type="entry name" value="MFS"/>
    <property type="match status" value="1"/>
</dbReference>
<feature type="transmembrane region" description="Helical" evidence="10">
    <location>
        <begin position="329"/>
        <end position="351"/>
    </location>
</feature>
<keyword evidence="8" id="KW-0325">Glycoprotein</keyword>
<keyword evidence="2 9" id="KW-0813">Transport</keyword>
<feature type="transmembrane region" description="Helical" evidence="10">
    <location>
        <begin position="399"/>
        <end position="419"/>
    </location>
</feature>
<keyword evidence="12" id="KW-1185">Reference proteome</keyword>
<dbReference type="KEGG" id="apln:108742387"/>
<dbReference type="InterPro" id="IPR020846">
    <property type="entry name" value="MFS_dom"/>
</dbReference>
<dbReference type="PANTHER" id="PTHR48021">
    <property type="match status" value="1"/>
</dbReference>
<dbReference type="Gene3D" id="1.20.1250.20">
    <property type="entry name" value="MFS general substrate transporter like domains"/>
    <property type="match status" value="1"/>
</dbReference>
<feature type="transmembrane region" description="Helical" evidence="10">
    <location>
        <begin position="264"/>
        <end position="287"/>
    </location>
</feature>
<organism evidence="12 13">
    <name type="scientific">Agrilus planipennis</name>
    <name type="common">Emerald ash borer</name>
    <name type="synonym">Agrilus marcopoli</name>
    <dbReference type="NCBI Taxonomy" id="224129"/>
    <lineage>
        <taxon>Eukaryota</taxon>
        <taxon>Metazoa</taxon>
        <taxon>Ecdysozoa</taxon>
        <taxon>Arthropoda</taxon>
        <taxon>Hexapoda</taxon>
        <taxon>Insecta</taxon>
        <taxon>Pterygota</taxon>
        <taxon>Neoptera</taxon>
        <taxon>Endopterygota</taxon>
        <taxon>Coleoptera</taxon>
        <taxon>Polyphaga</taxon>
        <taxon>Elateriformia</taxon>
        <taxon>Buprestoidea</taxon>
        <taxon>Buprestidae</taxon>
        <taxon>Agrilinae</taxon>
        <taxon>Agrilus</taxon>
    </lineage>
</organism>
<evidence type="ECO:0000256" key="7">
    <source>
        <dbReference type="ARBA" id="ARBA00023136"/>
    </source>
</evidence>
<feature type="transmembrane region" description="Helical" evidence="10">
    <location>
        <begin position="302"/>
        <end position="322"/>
    </location>
</feature>
<feature type="transmembrane region" description="Helical" evidence="10">
    <location>
        <begin position="120"/>
        <end position="139"/>
    </location>
</feature>
<evidence type="ECO:0000259" key="11">
    <source>
        <dbReference type="PROSITE" id="PS50850"/>
    </source>
</evidence>
<dbReference type="OrthoDB" id="4142200at2759"/>
<feature type="transmembrane region" description="Helical" evidence="10">
    <location>
        <begin position="67"/>
        <end position="84"/>
    </location>
</feature>
<dbReference type="InterPro" id="IPR005828">
    <property type="entry name" value="MFS_sugar_transport-like"/>
</dbReference>
<proteinExistence type="inferred from homology"/>
<dbReference type="FunFam" id="1.20.1250.20:FF:000218">
    <property type="entry name" value="facilitated trehalose transporter Tret1"/>
    <property type="match status" value="1"/>
</dbReference>
<gene>
    <name evidence="13" type="primary">LOC108742387</name>
</gene>
<evidence type="ECO:0000256" key="6">
    <source>
        <dbReference type="ARBA" id="ARBA00022989"/>
    </source>
</evidence>
<feature type="transmembrane region" description="Helical" evidence="10">
    <location>
        <begin position="178"/>
        <end position="200"/>
    </location>
</feature>
<dbReference type="SUPFAM" id="SSF103473">
    <property type="entry name" value="MFS general substrate transporter"/>
    <property type="match status" value="1"/>
</dbReference>
<dbReference type="Proteomes" id="UP000192223">
    <property type="component" value="Unplaced"/>
</dbReference>
<feature type="transmembrane region" description="Helical" evidence="10">
    <location>
        <begin position="363"/>
        <end position="387"/>
    </location>
</feature>
<dbReference type="InParanoid" id="A0A1W4XJX7"/>
<dbReference type="Pfam" id="PF00083">
    <property type="entry name" value="Sugar_tr"/>
    <property type="match status" value="1"/>
</dbReference>
<dbReference type="GeneID" id="108742387"/>
<feature type="transmembrane region" description="Helical" evidence="10">
    <location>
        <begin position="96"/>
        <end position="114"/>
    </location>
</feature>
<dbReference type="InterPro" id="IPR044775">
    <property type="entry name" value="MFS_ERD6/Tret1-like"/>
</dbReference>
<dbReference type="GO" id="GO:0051119">
    <property type="term" value="F:sugar transmembrane transporter activity"/>
    <property type="evidence" value="ECO:0007669"/>
    <property type="project" value="InterPro"/>
</dbReference>
<dbReference type="RefSeq" id="XP_018333082.1">
    <property type="nucleotide sequence ID" value="XM_018477580.2"/>
</dbReference>
<feature type="transmembrane region" description="Helical" evidence="10">
    <location>
        <begin position="16"/>
        <end position="38"/>
    </location>
</feature>
<evidence type="ECO:0000313" key="12">
    <source>
        <dbReference type="Proteomes" id="UP000192223"/>
    </source>
</evidence>
<evidence type="ECO:0000256" key="2">
    <source>
        <dbReference type="ARBA" id="ARBA00022448"/>
    </source>
</evidence>
<keyword evidence="7 10" id="KW-0472">Membrane</keyword>
<evidence type="ECO:0000256" key="3">
    <source>
        <dbReference type="ARBA" id="ARBA00022475"/>
    </source>
</evidence>
<evidence type="ECO:0000256" key="10">
    <source>
        <dbReference type="SAM" id="Phobius"/>
    </source>
</evidence>
<evidence type="ECO:0000256" key="4">
    <source>
        <dbReference type="ARBA" id="ARBA00022597"/>
    </source>
</evidence>
<dbReference type="InterPro" id="IPR050549">
    <property type="entry name" value="MFS_Trehalose_Transporter"/>
</dbReference>
<dbReference type="PANTHER" id="PTHR48021:SF47">
    <property type="entry name" value="GH17672P"/>
    <property type="match status" value="1"/>
</dbReference>
<comment type="similarity">
    <text evidence="9">Belongs to the major facilitator superfamily. Sugar transporter (TC 2.A.1.1) family.</text>
</comment>